<reference evidence="5" key="1">
    <citation type="submission" date="2023-01" db="EMBL/GenBank/DDBJ databases">
        <title>Comparative genomic analysis of cold water coral derived Sulfitobacter faviae: insights into their metabolism and habitat adaptation.</title>
        <authorList>
            <person name="Guo Y."/>
            <person name="Lin S."/>
            <person name="Huang Z."/>
            <person name="Tang K."/>
            <person name="Wang X."/>
        </authorList>
    </citation>
    <scope>NUCLEOTIDE SEQUENCE</scope>
    <source>
        <strain evidence="5">SCSIO W_1865</strain>
    </source>
</reference>
<dbReference type="GO" id="GO:0003677">
    <property type="term" value="F:DNA binding"/>
    <property type="evidence" value="ECO:0007669"/>
    <property type="project" value="UniProtKB-KW"/>
</dbReference>
<dbReference type="CDD" id="cd00090">
    <property type="entry name" value="HTH_ARSR"/>
    <property type="match status" value="1"/>
</dbReference>
<protein>
    <submittedName>
        <fullName evidence="5">MarR family transcriptional regulator</fullName>
    </submittedName>
</protein>
<dbReference type="PANTHER" id="PTHR38465:SF1">
    <property type="entry name" value="HTH-TYPE TRANSCRIPTIONAL REGULATOR MJ1563-RELATED"/>
    <property type="match status" value="1"/>
</dbReference>
<dbReference type="InterPro" id="IPR036390">
    <property type="entry name" value="WH_DNA-bd_sf"/>
</dbReference>
<evidence type="ECO:0000256" key="2">
    <source>
        <dbReference type="ARBA" id="ARBA00023125"/>
    </source>
</evidence>
<dbReference type="InterPro" id="IPR000835">
    <property type="entry name" value="HTH_MarR-typ"/>
</dbReference>
<dbReference type="Pfam" id="PF12802">
    <property type="entry name" value="MarR_2"/>
    <property type="match status" value="1"/>
</dbReference>
<keyword evidence="3" id="KW-0804">Transcription</keyword>
<feature type="domain" description="HTH marR-type" evidence="4">
    <location>
        <begin position="27"/>
        <end position="84"/>
    </location>
</feature>
<dbReference type="PANTHER" id="PTHR38465">
    <property type="entry name" value="HTH-TYPE TRANSCRIPTIONAL REGULATOR MJ1563-RELATED"/>
    <property type="match status" value="1"/>
</dbReference>
<evidence type="ECO:0000259" key="4">
    <source>
        <dbReference type="Pfam" id="PF12802"/>
    </source>
</evidence>
<keyword evidence="2" id="KW-0238">DNA-binding</keyword>
<dbReference type="Proteomes" id="UP001210770">
    <property type="component" value="Chromosome"/>
</dbReference>
<dbReference type="EMBL" id="CP116423">
    <property type="protein sequence ID" value="WCE70427.1"/>
    <property type="molecule type" value="Genomic_DNA"/>
</dbReference>
<accession>A0AAX3LNZ3</accession>
<evidence type="ECO:0000313" key="5">
    <source>
        <dbReference type="EMBL" id="WCE70427.1"/>
    </source>
</evidence>
<evidence type="ECO:0000256" key="3">
    <source>
        <dbReference type="ARBA" id="ARBA00023163"/>
    </source>
</evidence>
<sequence>MMDSTDQIDQVRDDFITRMGVVAMGEGLPRMAGQVFAMLVFEGEPIAFGALSRRLSVSRATISTSIRLLEERGLIRRVNKTGDRQDYFQLADDAYAAMTKYALAGTRHAKSEINDTIRKLPEEAEGVRQRLDTFAAFYDTISAALDDVATRVSKPKN</sequence>
<keyword evidence="1" id="KW-0805">Transcription regulation</keyword>
<name>A0AAX3LNZ3_9RHOB</name>
<gene>
    <name evidence="5" type="ORF">PL336_00835</name>
</gene>
<dbReference type="Gene3D" id="1.10.10.10">
    <property type="entry name" value="Winged helix-like DNA-binding domain superfamily/Winged helix DNA-binding domain"/>
    <property type="match status" value="1"/>
</dbReference>
<dbReference type="InterPro" id="IPR011991">
    <property type="entry name" value="ArsR-like_HTH"/>
</dbReference>
<dbReference type="SUPFAM" id="SSF46785">
    <property type="entry name" value="Winged helix' DNA-binding domain"/>
    <property type="match status" value="1"/>
</dbReference>
<dbReference type="RefSeq" id="WP_271688701.1">
    <property type="nucleotide sequence ID" value="NZ_CP116423.1"/>
</dbReference>
<dbReference type="GO" id="GO:0003700">
    <property type="term" value="F:DNA-binding transcription factor activity"/>
    <property type="evidence" value="ECO:0007669"/>
    <property type="project" value="InterPro"/>
</dbReference>
<evidence type="ECO:0000256" key="1">
    <source>
        <dbReference type="ARBA" id="ARBA00023015"/>
    </source>
</evidence>
<evidence type="ECO:0000313" key="6">
    <source>
        <dbReference type="Proteomes" id="UP001210770"/>
    </source>
</evidence>
<proteinExistence type="predicted"/>
<dbReference type="InterPro" id="IPR036388">
    <property type="entry name" value="WH-like_DNA-bd_sf"/>
</dbReference>
<dbReference type="InterPro" id="IPR052362">
    <property type="entry name" value="HTH-GbsR_regulator"/>
</dbReference>
<organism evidence="5 6">
    <name type="scientific">Sulfitobacter faviae</name>
    <dbReference type="NCBI Taxonomy" id="1775881"/>
    <lineage>
        <taxon>Bacteria</taxon>
        <taxon>Pseudomonadati</taxon>
        <taxon>Pseudomonadota</taxon>
        <taxon>Alphaproteobacteria</taxon>
        <taxon>Rhodobacterales</taxon>
        <taxon>Roseobacteraceae</taxon>
        <taxon>Sulfitobacter</taxon>
    </lineage>
</organism>
<dbReference type="AlphaFoldDB" id="A0AAX3LNZ3"/>